<sequence>MAARTTRVLHRSLRETPPKAIGGEGVYLFAEDGSRVIDASGGAAVSCLGHQHPRVIAAMAKQASTLAYAHTAFFSSQPAEALAEMLVGHEPGGLAYAYFVSGGSEAIEASIKLARQYFIERGEPQRQHFIARRQSYHGNTLGALAAGGNAWRRAPYAPLLSAAFSHVTPAFAYHEKRDGESDAQFVARLAAELEAEFQRLGPDTVAAFLAEPVVGATAGAVTAPDGYFKAMREICDRHGALLILDEVMSGMGRTGTTHAWEQEGVAPDIQAIAKGLGGGYQPIGAMLASGTIIDTIRAGSGAFQHGHTYLAHPLACAAALAVQQVIREDRLLDRVKERGKQLEQRLIDRFGNHRHVGDIRGRGLFWAIELVTDRASRTSFDPALKLHQKIKAEAFANGLGCYPGGGTVDGVRGDHVLLAPPYIASAAEIDLIVDKLGTAVDNVLRSVNH</sequence>
<dbReference type="Gene3D" id="3.40.640.10">
    <property type="entry name" value="Type I PLP-dependent aspartate aminotransferase-like (Major domain)"/>
    <property type="match status" value="1"/>
</dbReference>
<keyword evidence="4" id="KW-0032">Aminotransferase</keyword>
<keyword evidence="8" id="KW-1185">Reference proteome</keyword>
<evidence type="ECO:0000256" key="3">
    <source>
        <dbReference type="ARBA" id="ARBA00022571"/>
    </source>
</evidence>
<evidence type="ECO:0000313" key="8">
    <source>
        <dbReference type="Proteomes" id="UP000077173"/>
    </source>
</evidence>
<evidence type="ECO:0000256" key="6">
    <source>
        <dbReference type="RuleBase" id="RU003560"/>
    </source>
</evidence>
<reference evidence="7 8" key="1">
    <citation type="submission" date="2016-02" db="EMBL/GenBank/DDBJ databases">
        <title>Draft genome sequence of the strain BR 10247T Bradyrhizobium neotropicale isolated from nodules of Centrolobium paraense.</title>
        <authorList>
            <person name="Simoes-Araujo J.L."/>
            <person name="Barauna A.C."/>
            <person name="Silva K."/>
            <person name="Zilli J.E."/>
        </authorList>
    </citation>
    <scope>NUCLEOTIDE SEQUENCE [LARGE SCALE GENOMIC DNA]</scope>
    <source>
        <strain evidence="7 8">BR 10247</strain>
    </source>
</reference>
<evidence type="ECO:0000313" key="7">
    <source>
        <dbReference type="EMBL" id="OAF11235.1"/>
    </source>
</evidence>
<evidence type="ECO:0008006" key="9">
    <source>
        <dbReference type="Google" id="ProtNLM"/>
    </source>
</evidence>
<keyword evidence="5 6" id="KW-0663">Pyridoxal phosphate</keyword>
<dbReference type="GO" id="GO:0030170">
    <property type="term" value="F:pyridoxal phosphate binding"/>
    <property type="evidence" value="ECO:0007669"/>
    <property type="project" value="InterPro"/>
</dbReference>
<dbReference type="InterPro" id="IPR015424">
    <property type="entry name" value="PyrdxlP-dep_Trfase"/>
</dbReference>
<dbReference type="InterPro" id="IPR005814">
    <property type="entry name" value="Aminotrans_3"/>
</dbReference>
<comment type="cofactor">
    <cofactor evidence="1">
        <name>pyridoxal 5'-phosphate</name>
        <dbReference type="ChEBI" id="CHEBI:597326"/>
    </cofactor>
</comment>
<dbReference type="InterPro" id="IPR015421">
    <property type="entry name" value="PyrdxlP-dep_Trfase_major"/>
</dbReference>
<dbReference type="AlphaFoldDB" id="A0A176YU83"/>
<dbReference type="PANTHER" id="PTHR43094:SF1">
    <property type="entry name" value="AMINOTRANSFERASE CLASS-III"/>
    <property type="match status" value="1"/>
</dbReference>
<dbReference type="GO" id="GO:0008483">
    <property type="term" value="F:transaminase activity"/>
    <property type="evidence" value="ECO:0007669"/>
    <property type="project" value="UniProtKB-KW"/>
</dbReference>
<comment type="similarity">
    <text evidence="2 6">Belongs to the class-III pyridoxal-phosphate-dependent aminotransferase family.</text>
</comment>
<evidence type="ECO:0000256" key="4">
    <source>
        <dbReference type="ARBA" id="ARBA00022576"/>
    </source>
</evidence>
<comment type="caution">
    <text evidence="7">The sequence shown here is derived from an EMBL/GenBank/DDBJ whole genome shotgun (WGS) entry which is preliminary data.</text>
</comment>
<evidence type="ECO:0000256" key="1">
    <source>
        <dbReference type="ARBA" id="ARBA00001933"/>
    </source>
</evidence>
<dbReference type="Proteomes" id="UP000077173">
    <property type="component" value="Unassembled WGS sequence"/>
</dbReference>
<keyword evidence="3" id="KW-0055">Arginine biosynthesis</keyword>
<dbReference type="GO" id="GO:0006526">
    <property type="term" value="P:L-arginine biosynthetic process"/>
    <property type="evidence" value="ECO:0007669"/>
    <property type="project" value="UniProtKB-KW"/>
</dbReference>
<proteinExistence type="inferred from homology"/>
<dbReference type="GO" id="GO:0005829">
    <property type="term" value="C:cytosol"/>
    <property type="evidence" value="ECO:0007669"/>
    <property type="project" value="TreeGrafter"/>
</dbReference>
<dbReference type="NCBIfam" id="NF005685">
    <property type="entry name" value="PRK07483.1"/>
    <property type="match status" value="1"/>
</dbReference>
<organism evidence="7 8">
    <name type="scientific">Bradyrhizobium neotropicale</name>
    <dbReference type="NCBI Taxonomy" id="1497615"/>
    <lineage>
        <taxon>Bacteria</taxon>
        <taxon>Pseudomonadati</taxon>
        <taxon>Pseudomonadota</taxon>
        <taxon>Alphaproteobacteria</taxon>
        <taxon>Hyphomicrobiales</taxon>
        <taxon>Nitrobacteraceae</taxon>
        <taxon>Bradyrhizobium</taxon>
    </lineage>
</organism>
<protein>
    <recommendedName>
        <fullName evidence="9">Aminotransferase</fullName>
    </recommendedName>
</protein>
<dbReference type="InterPro" id="IPR015422">
    <property type="entry name" value="PyrdxlP-dep_Trfase_small"/>
</dbReference>
<dbReference type="EMBL" id="LSEF01000090">
    <property type="protein sequence ID" value="OAF11235.1"/>
    <property type="molecule type" value="Genomic_DNA"/>
</dbReference>
<dbReference type="Gene3D" id="3.90.1150.10">
    <property type="entry name" value="Aspartate Aminotransferase, domain 1"/>
    <property type="match status" value="1"/>
</dbReference>
<dbReference type="FunFam" id="3.40.640.10:FF:000004">
    <property type="entry name" value="Acetylornithine aminotransferase"/>
    <property type="match status" value="1"/>
</dbReference>
<name>A0A176YU83_9BRAD</name>
<dbReference type="CDD" id="cd00610">
    <property type="entry name" value="OAT_like"/>
    <property type="match status" value="1"/>
</dbReference>
<evidence type="ECO:0000256" key="5">
    <source>
        <dbReference type="ARBA" id="ARBA00022898"/>
    </source>
</evidence>
<dbReference type="PANTHER" id="PTHR43094">
    <property type="entry name" value="AMINOTRANSFERASE"/>
    <property type="match status" value="1"/>
</dbReference>
<dbReference type="SUPFAM" id="SSF53383">
    <property type="entry name" value="PLP-dependent transferases"/>
    <property type="match status" value="1"/>
</dbReference>
<keyword evidence="3" id="KW-0028">Amino-acid biosynthesis</keyword>
<dbReference type="RefSeq" id="WP_027550322.1">
    <property type="nucleotide sequence ID" value="NZ_LSEF01000090.1"/>
</dbReference>
<evidence type="ECO:0000256" key="2">
    <source>
        <dbReference type="ARBA" id="ARBA00008954"/>
    </source>
</evidence>
<dbReference type="Pfam" id="PF00202">
    <property type="entry name" value="Aminotran_3"/>
    <property type="match status" value="1"/>
</dbReference>
<keyword evidence="4" id="KW-0808">Transferase</keyword>
<accession>A0A176YU83</accession>
<gene>
    <name evidence="7" type="ORF">AXW67_24015</name>
</gene>